<dbReference type="EMBL" id="NPIC01000001">
    <property type="protein sequence ID" value="RDL40436.1"/>
    <property type="molecule type" value="Genomic_DNA"/>
</dbReference>
<feature type="binding site" evidence="3">
    <location>
        <position position="198"/>
    </location>
    <ligand>
        <name>dimethylallyl diphosphate</name>
        <dbReference type="ChEBI" id="CHEBI:57623"/>
    </ligand>
</feature>
<dbReference type="PANTHER" id="PTHR40627:SF4">
    <property type="entry name" value="PRENYLTRANSFERASE ASQH1-RELATED"/>
    <property type="match status" value="1"/>
</dbReference>
<accession>A0A370TY29</accession>
<feature type="binding site" evidence="3">
    <location>
        <position position="267"/>
    </location>
    <ligand>
        <name>dimethylallyl diphosphate</name>
        <dbReference type="ChEBI" id="CHEBI:57623"/>
    </ligand>
</feature>
<evidence type="ECO:0000256" key="2">
    <source>
        <dbReference type="ARBA" id="ARBA00022679"/>
    </source>
</evidence>
<dbReference type="OrthoDB" id="3354387at2759"/>
<dbReference type="RefSeq" id="XP_031873092.1">
    <property type="nucleotide sequence ID" value="XM_032009038.1"/>
</dbReference>
<sequence>MASKQCLSKLSQTSTTVPWSFLDRRIKLRNQDADAWWKMTGPILGVLMEEAGYDLRSQYLGLLFHIRHIVPRLGPAPRRNTPLLWKSFMTDDFSPLEYSWNWDSPTAPPKVRYSIEAIGPAAGTAMDPFNQDSTLELCNQVDAICPAVDWSWFKLFQEALCDHSQLSRNGSVEDEHHSSSSSVFLAFELGSTIAAKAYFVPVKAEQLGVSRLSVLTEAIELLKRQYGAFEGYDTFLDFTTTPQGSKLDIIGVAIDCVSPEKSRLKLYVRSPETSFESVCEMMTLGGRLNSMTKSHRDEVKELWWLTLGLDESFLESDELDPKVQETAGVLYNFDIKATDSLPQPKLYVPVKHYALNDLDAAQGLCEFLKRRNRDKYTFNYMRALERSCTHRKLCDGLGFQTYIGTGFQKDGSLALCSYWNGEVYHPNR</sequence>
<dbReference type="STRING" id="2656787.A0A370TY29"/>
<organism evidence="4 5">
    <name type="scientific">Venustampulla echinocandica</name>
    <dbReference type="NCBI Taxonomy" id="2656787"/>
    <lineage>
        <taxon>Eukaryota</taxon>
        <taxon>Fungi</taxon>
        <taxon>Dikarya</taxon>
        <taxon>Ascomycota</taxon>
        <taxon>Pezizomycotina</taxon>
        <taxon>Leotiomycetes</taxon>
        <taxon>Helotiales</taxon>
        <taxon>Pleuroascaceae</taxon>
        <taxon>Venustampulla</taxon>
    </lineage>
</organism>
<evidence type="ECO:0000313" key="5">
    <source>
        <dbReference type="Proteomes" id="UP000254866"/>
    </source>
</evidence>
<feature type="binding site" evidence="3">
    <location>
        <position position="263"/>
    </location>
    <ligand>
        <name>dimethylallyl diphosphate</name>
        <dbReference type="ChEBI" id="CHEBI:57623"/>
    </ligand>
</feature>
<keyword evidence="2" id="KW-0808">Transferase</keyword>
<dbReference type="Pfam" id="PF11991">
    <property type="entry name" value="Trp_DMAT"/>
    <property type="match status" value="1"/>
</dbReference>
<dbReference type="InterPro" id="IPR012148">
    <property type="entry name" value="ABBA_DMATS-like"/>
</dbReference>
<feature type="binding site" evidence="3">
    <location>
        <position position="347"/>
    </location>
    <ligand>
        <name>dimethylallyl diphosphate</name>
        <dbReference type="ChEBI" id="CHEBI:57623"/>
    </ligand>
</feature>
<evidence type="ECO:0008006" key="6">
    <source>
        <dbReference type="Google" id="ProtNLM"/>
    </source>
</evidence>
<gene>
    <name evidence="4" type="ORF">BP5553_00415</name>
</gene>
<feature type="binding site" evidence="3">
    <location>
        <position position="97"/>
    </location>
    <ligand>
        <name>L-tryptophan</name>
        <dbReference type="ChEBI" id="CHEBI:57912"/>
    </ligand>
</feature>
<evidence type="ECO:0000256" key="3">
    <source>
        <dbReference type="PIRSR" id="PIRSR000509-1"/>
    </source>
</evidence>
<comment type="similarity">
    <text evidence="1">Belongs to the tryptophan dimethylallyltransferase family.</text>
</comment>
<dbReference type="AlphaFoldDB" id="A0A370TY29"/>
<evidence type="ECO:0000313" key="4">
    <source>
        <dbReference type="EMBL" id="RDL40436.1"/>
    </source>
</evidence>
<dbReference type="GO" id="GO:0009820">
    <property type="term" value="P:alkaloid metabolic process"/>
    <property type="evidence" value="ECO:0007669"/>
    <property type="project" value="InterPro"/>
</dbReference>
<dbReference type="InterPro" id="IPR017795">
    <property type="entry name" value="ABBA_NscD-like"/>
</dbReference>
<dbReference type="PIRSF" id="PIRSF000509">
    <property type="entry name" value="Trp_DMAT"/>
    <property type="match status" value="1"/>
</dbReference>
<dbReference type="InterPro" id="IPR033964">
    <property type="entry name" value="ABBA"/>
</dbReference>
<dbReference type="PANTHER" id="PTHR40627">
    <property type="entry name" value="INDOLE PRENYLTRANSFERASE TDIB-RELATED"/>
    <property type="match status" value="1"/>
</dbReference>
<comment type="caution">
    <text evidence="4">The sequence shown here is derived from an EMBL/GenBank/DDBJ whole genome shotgun (WGS) entry which is preliminary data.</text>
</comment>
<dbReference type="CDD" id="cd13929">
    <property type="entry name" value="PT-DMATS_CymD"/>
    <property type="match status" value="1"/>
</dbReference>
<proteinExistence type="inferred from homology"/>
<dbReference type="GO" id="GO:0016765">
    <property type="term" value="F:transferase activity, transferring alkyl or aryl (other than methyl) groups"/>
    <property type="evidence" value="ECO:0007669"/>
    <property type="project" value="InterPro"/>
</dbReference>
<dbReference type="SFLD" id="SFLDG01162">
    <property type="entry name" value="I"/>
    <property type="match status" value="1"/>
</dbReference>
<dbReference type="SFLD" id="SFLDS00036">
    <property type="entry name" value="Aromatic_Prenyltransferase"/>
    <property type="match status" value="1"/>
</dbReference>
<protein>
    <recommendedName>
        <fullName evidence="6">Aromatic prenyltransferase</fullName>
    </recommendedName>
</protein>
<feature type="binding site" evidence="3">
    <location>
        <position position="196"/>
    </location>
    <ligand>
        <name>dimethylallyl diphosphate</name>
        <dbReference type="ChEBI" id="CHEBI:57623"/>
    </ligand>
</feature>
<evidence type="ECO:0000256" key="1">
    <source>
        <dbReference type="ARBA" id="ARBA00010209"/>
    </source>
</evidence>
<dbReference type="GeneID" id="43593264"/>
<feature type="binding site" evidence="3">
    <location>
        <position position="112"/>
    </location>
    <ligand>
        <name>dimethylallyl diphosphate</name>
        <dbReference type="ChEBI" id="CHEBI:57623"/>
    </ligand>
</feature>
<keyword evidence="5" id="KW-1185">Reference proteome</keyword>
<dbReference type="NCBIfam" id="TIGR03429">
    <property type="entry name" value="arom_pren_DMATS"/>
    <property type="match status" value="1"/>
</dbReference>
<reference evidence="4 5" key="1">
    <citation type="journal article" date="2018" name="IMA Fungus">
        <title>IMA Genome-F 9: Draft genome sequence of Annulohypoxylon stygium, Aspergillus mulundensis, Berkeleyomyces basicola (syn. Thielaviopsis basicola), Ceratocystis smalleyi, two Cercospora beticola strains, Coleophoma cylindrospora, Fusarium fracticaudum, Phialophora cf. hyalina, and Morchella septimelata.</title>
        <authorList>
            <person name="Wingfield B.D."/>
            <person name="Bills G.F."/>
            <person name="Dong Y."/>
            <person name="Huang W."/>
            <person name="Nel W.J."/>
            <person name="Swalarsk-Parry B.S."/>
            <person name="Vaghefi N."/>
            <person name="Wilken P.M."/>
            <person name="An Z."/>
            <person name="de Beer Z.W."/>
            <person name="De Vos L."/>
            <person name="Chen L."/>
            <person name="Duong T.A."/>
            <person name="Gao Y."/>
            <person name="Hammerbacher A."/>
            <person name="Kikkert J.R."/>
            <person name="Li Y."/>
            <person name="Li H."/>
            <person name="Li K."/>
            <person name="Li Q."/>
            <person name="Liu X."/>
            <person name="Ma X."/>
            <person name="Naidoo K."/>
            <person name="Pethybridge S.J."/>
            <person name="Sun J."/>
            <person name="Steenkamp E.T."/>
            <person name="van der Nest M.A."/>
            <person name="van Wyk S."/>
            <person name="Wingfield M.J."/>
            <person name="Xiong C."/>
            <person name="Yue Q."/>
            <person name="Zhang X."/>
        </authorList>
    </citation>
    <scope>NUCLEOTIDE SEQUENCE [LARGE SCALE GENOMIC DNA]</scope>
    <source>
        <strain evidence="4 5">BP 5553</strain>
    </source>
</reference>
<dbReference type="Proteomes" id="UP000254866">
    <property type="component" value="Unassembled WGS sequence"/>
</dbReference>
<feature type="binding site" evidence="3">
    <location>
        <position position="265"/>
    </location>
    <ligand>
        <name>dimethylallyl diphosphate</name>
        <dbReference type="ChEBI" id="CHEBI:57623"/>
    </ligand>
</feature>
<name>A0A370TY29_9HELO</name>